<dbReference type="GO" id="GO:0016616">
    <property type="term" value="F:oxidoreductase activity, acting on the CH-OH group of donors, NAD or NADP as acceptor"/>
    <property type="evidence" value="ECO:0007669"/>
    <property type="project" value="UniProtKB-ARBA"/>
</dbReference>
<protein>
    <submittedName>
        <fullName evidence="8">(R,R)-butanediol dehydrogenase / meso-butanediol dehydrogenase / diacetyl reductase</fullName>
    </submittedName>
</protein>
<dbReference type="Pfam" id="PF00107">
    <property type="entry name" value="ADH_zinc_N"/>
    <property type="match status" value="1"/>
</dbReference>
<evidence type="ECO:0000256" key="2">
    <source>
        <dbReference type="ARBA" id="ARBA00008072"/>
    </source>
</evidence>
<dbReference type="InterPro" id="IPR011032">
    <property type="entry name" value="GroES-like_sf"/>
</dbReference>
<dbReference type="STRING" id="915471.SAMN05216201_101449"/>
<dbReference type="SUPFAM" id="SSF51735">
    <property type="entry name" value="NAD(P)-binding Rossmann-fold domains"/>
    <property type="match status" value="1"/>
</dbReference>
<dbReference type="GO" id="GO:0008270">
    <property type="term" value="F:zinc ion binding"/>
    <property type="evidence" value="ECO:0007669"/>
    <property type="project" value="InterPro"/>
</dbReference>
<dbReference type="PANTHER" id="PTHR43161:SF26">
    <property type="entry name" value="GALACTITOL 1-PHOSPHATE 5-DEHYDROGENASE"/>
    <property type="match status" value="1"/>
</dbReference>
<dbReference type="InterPro" id="IPR013154">
    <property type="entry name" value="ADH-like_N"/>
</dbReference>
<evidence type="ECO:0000259" key="7">
    <source>
        <dbReference type="SMART" id="SM00829"/>
    </source>
</evidence>
<dbReference type="AlphaFoldDB" id="A0A1H6SRA6"/>
<evidence type="ECO:0000313" key="9">
    <source>
        <dbReference type="Proteomes" id="UP000242930"/>
    </source>
</evidence>
<evidence type="ECO:0000313" key="8">
    <source>
        <dbReference type="EMBL" id="SEI67317.1"/>
    </source>
</evidence>
<evidence type="ECO:0000256" key="5">
    <source>
        <dbReference type="ARBA" id="ARBA00023002"/>
    </source>
</evidence>
<dbReference type="PROSITE" id="PS00059">
    <property type="entry name" value="ADH_ZINC"/>
    <property type="match status" value="1"/>
</dbReference>
<dbReference type="SUPFAM" id="SSF50129">
    <property type="entry name" value="GroES-like"/>
    <property type="match status" value="1"/>
</dbReference>
<keyword evidence="4 6" id="KW-0862">Zinc</keyword>
<gene>
    <name evidence="8" type="ORF">SAMN05216201_101449</name>
</gene>
<dbReference type="Pfam" id="PF08240">
    <property type="entry name" value="ADH_N"/>
    <property type="match status" value="1"/>
</dbReference>
<dbReference type="InterPro" id="IPR002328">
    <property type="entry name" value="ADH_Zn_CS"/>
</dbReference>
<dbReference type="CDD" id="cd08233">
    <property type="entry name" value="butanediol_DH_like"/>
    <property type="match status" value="1"/>
</dbReference>
<dbReference type="InterPro" id="IPR036291">
    <property type="entry name" value="NAD(P)-bd_dom_sf"/>
</dbReference>
<dbReference type="Proteomes" id="UP000242930">
    <property type="component" value="Unassembled WGS sequence"/>
</dbReference>
<accession>A0A1H6SRA6</accession>
<evidence type="ECO:0000256" key="6">
    <source>
        <dbReference type="RuleBase" id="RU361277"/>
    </source>
</evidence>
<feature type="domain" description="Enoyl reductase (ER)" evidence="7">
    <location>
        <begin position="14"/>
        <end position="355"/>
    </location>
</feature>
<dbReference type="EMBL" id="FNZE01000001">
    <property type="protein sequence ID" value="SEI67317.1"/>
    <property type="molecule type" value="Genomic_DNA"/>
</dbReference>
<proteinExistence type="inferred from homology"/>
<dbReference type="PANTHER" id="PTHR43161">
    <property type="entry name" value="SORBITOL DEHYDROGENASE"/>
    <property type="match status" value="1"/>
</dbReference>
<comment type="cofactor">
    <cofactor evidence="1 6">
        <name>Zn(2+)</name>
        <dbReference type="ChEBI" id="CHEBI:29105"/>
    </cofactor>
</comment>
<keyword evidence="9" id="KW-1185">Reference proteome</keyword>
<keyword evidence="3 6" id="KW-0479">Metal-binding</keyword>
<evidence type="ECO:0000256" key="1">
    <source>
        <dbReference type="ARBA" id="ARBA00001947"/>
    </source>
</evidence>
<evidence type="ECO:0000256" key="3">
    <source>
        <dbReference type="ARBA" id="ARBA00022723"/>
    </source>
</evidence>
<dbReference type="SMART" id="SM00829">
    <property type="entry name" value="PKS_ER"/>
    <property type="match status" value="1"/>
</dbReference>
<evidence type="ECO:0000256" key="4">
    <source>
        <dbReference type="ARBA" id="ARBA00022833"/>
    </source>
</evidence>
<organism evidence="8 9">
    <name type="scientific">Pseudomonas linyingensis</name>
    <dbReference type="NCBI Taxonomy" id="915471"/>
    <lineage>
        <taxon>Bacteria</taxon>
        <taxon>Pseudomonadati</taxon>
        <taxon>Pseudomonadota</taxon>
        <taxon>Gammaproteobacteria</taxon>
        <taxon>Pseudomonadales</taxon>
        <taxon>Pseudomonadaceae</taxon>
        <taxon>Pseudomonas</taxon>
    </lineage>
</organism>
<comment type="similarity">
    <text evidence="2 6">Belongs to the zinc-containing alcohol dehydrogenase family.</text>
</comment>
<reference evidence="9" key="1">
    <citation type="submission" date="2016-10" db="EMBL/GenBank/DDBJ databases">
        <authorList>
            <person name="Varghese N."/>
            <person name="Submissions S."/>
        </authorList>
    </citation>
    <scope>NUCLEOTIDE SEQUENCE [LARGE SCALE GENOMIC DNA]</scope>
    <source>
        <strain evidence="9">LMG 25967</strain>
    </source>
</reference>
<dbReference type="Gene3D" id="3.90.180.10">
    <property type="entry name" value="Medium-chain alcohol dehydrogenases, catalytic domain"/>
    <property type="match status" value="1"/>
</dbReference>
<dbReference type="InterPro" id="IPR013149">
    <property type="entry name" value="ADH-like_C"/>
</dbReference>
<dbReference type="Gene3D" id="3.40.50.720">
    <property type="entry name" value="NAD(P)-binding Rossmann-like Domain"/>
    <property type="match status" value="1"/>
</dbReference>
<dbReference type="InterPro" id="IPR020843">
    <property type="entry name" value="ER"/>
</dbReference>
<keyword evidence="5" id="KW-0560">Oxidoreductase</keyword>
<sequence>MSQKLTMKAAVWHGRKDIRLEEVARPGSPQPGWVQIRVHWCGICGSDLHEYLAGPVFIPTDSAHPLTGLKGQCILGHEFSGEIVALGAGVSGFQAGELVAADACQHCGQCWFCEQGQYNLCENLAFTGLMNNGAFAELVNVPANLLYRLPDGFPSEAGALIEPLAVGMHAVKKAGSLLGQTVVVVGAGTIGLCTIMCARAAGAARIIALEMSSARKAKALEVGASEVIDPSQCDAIAAVRELTDGYGAAVSFECIGHKATAKLAIDVIRKGGRCVMVGIFEEPSEFNFFEIVATEKQIIGALAYNGEFADVIALIADGRLDVTPLITGRIELAHILEQGFEELVNNKDQNVKIIVRPAAPAAACH</sequence>
<name>A0A1H6SRA6_9PSED</name>